<dbReference type="GeneID" id="66163313"/>
<dbReference type="AlphaFoldDB" id="A0A8D5U7L5"/>
<evidence type="ECO:0000313" key="2">
    <source>
        <dbReference type="Proteomes" id="UP000825123"/>
    </source>
</evidence>
<dbReference type="KEGG" id="csty:KN1_15930"/>
<sequence>MAPLLICDFVEAFLPVSADPLRSSIEGLVGMREGVSSSSLLHGIQRLSVMNSRVGF</sequence>
<dbReference type="RefSeq" id="WP_221286825.1">
    <property type="nucleotide sequence ID" value="NZ_AP024597.1"/>
</dbReference>
<organism evidence="1 2">
    <name type="scientific">Stygiolobus caldivivus</name>
    <dbReference type="NCBI Taxonomy" id="2824673"/>
    <lineage>
        <taxon>Archaea</taxon>
        <taxon>Thermoproteota</taxon>
        <taxon>Thermoprotei</taxon>
        <taxon>Sulfolobales</taxon>
        <taxon>Sulfolobaceae</taxon>
        <taxon>Stygiolobus</taxon>
    </lineage>
</organism>
<proteinExistence type="predicted"/>
<gene>
    <name evidence="1" type="ORF">KN1_15930</name>
</gene>
<keyword evidence="2" id="KW-1185">Reference proteome</keyword>
<reference evidence="1 2" key="1">
    <citation type="submission" date="2021-04" db="EMBL/GenBank/DDBJ databases">
        <title>Complete genome sequence of Stygiolobus sp. KN-1.</title>
        <authorList>
            <person name="Nakamura K."/>
            <person name="Sakai H."/>
            <person name="Kurosawa N."/>
        </authorList>
    </citation>
    <scope>NUCLEOTIDE SEQUENCE [LARGE SCALE GENOMIC DNA]</scope>
    <source>
        <strain evidence="1 2">KN-1</strain>
    </source>
</reference>
<evidence type="ECO:0000313" key="1">
    <source>
        <dbReference type="EMBL" id="BCU70296.1"/>
    </source>
</evidence>
<name>A0A8D5U7L5_9CREN</name>
<protein>
    <submittedName>
        <fullName evidence="1">Uncharacterized protein</fullName>
    </submittedName>
</protein>
<dbReference type="Proteomes" id="UP000825123">
    <property type="component" value="Chromosome"/>
</dbReference>
<dbReference type="EMBL" id="AP024597">
    <property type="protein sequence ID" value="BCU70296.1"/>
    <property type="molecule type" value="Genomic_DNA"/>
</dbReference>
<accession>A0A8D5U7L5</accession>